<dbReference type="EMBL" id="MNAD01000495">
    <property type="protein sequence ID" value="OJT12308.1"/>
    <property type="molecule type" value="Genomic_DNA"/>
</dbReference>
<reference evidence="3 4" key="1">
    <citation type="submission" date="2016-10" db="EMBL/GenBank/DDBJ databases">
        <title>Genome sequence of the basidiomycete white-rot fungus Trametes pubescens.</title>
        <authorList>
            <person name="Makela M.R."/>
            <person name="Granchi Z."/>
            <person name="Peng M."/>
            <person name="De Vries R.P."/>
            <person name="Grigoriev I."/>
            <person name="Riley R."/>
            <person name="Hilden K."/>
        </authorList>
    </citation>
    <scope>NUCLEOTIDE SEQUENCE [LARGE SCALE GENOMIC DNA]</scope>
    <source>
        <strain evidence="3 4">FBCC735</strain>
    </source>
</reference>
<comment type="similarity">
    <text evidence="1">Belongs to the UDP-glycosyltransferase family.</text>
</comment>
<evidence type="ECO:0000313" key="3">
    <source>
        <dbReference type="EMBL" id="OJT12308.1"/>
    </source>
</evidence>
<comment type="caution">
    <text evidence="3">The sequence shown here is derived from an EMBL/GenBank/DDBJ whole genome shotgun (WGS) entry which is preliminary data.</text>
</comment>
<dbReference type="OMA" id="RPIYRTG"/>
<dbReference type="SUPFAM" id="SSF53756">
    <property type="entry name" value="UDP-Glycosyltransferase/glycogen phosphorylase"/>
    <property type="match status" value="1"/>
</dbReference>
<organism evidence="3 4">
    <name type="scientific">Trametes pubescens</name>
    <name type="common">White-rot fungus</name>
    <dbReference type="NCBI Taxonomy" id="154538"/>
    <lineage>
        <taxon>Eukaryota</taxon>
        <taxon>Fungi</taxon>
        <taxon>Dikarya</taxon>
        <taxon>Basidiomycota</taxon>
        <taxon>Agaricomycotina</taxon>
        <taxon>Agaricomycetes</taxon>
        <taxon>Polyporales</taxon>
        <taxon>Polyporaceae</taxon>
        <taxon>Trametes</taxon>
    </lineage>
</organism>
<dbReference type="CDD" id="cd03784">
    <property type="entry name" value="GT1_Gtf-like"/>
    <property type="match status" value="1"/>
</dbReference>
<dbReference type="Gene3D" id="3.40.50.2000">
    <property type="entry name" value="Glycogen Phosphorylase B"/>
    <property type="match status" value="2"/>
</dbReference>
<evidence type="ECO:0000313" key="4">
    <source>
        <dbReference type="Proteomes" id="UP000184267"/>
    </source>
</evidence>
<dbReference type="Pfam" id="PF00201">
    <property type="entry name" value="UDPGT"/>
    <property type="match status" value="1"/>
</dbReference>
<protein>
    <submittedName>
        <fullName evidence="3">UDP-glycosyltransferase 74C1</fullName>
    </submittedName>
</protein>
<keyword evidence="4" id="KW-1185">Reference proteome</keyword>
<dbReference type="PANTHER" id="PTHR48047">
    <property type="entry name" value="GLYCOSYLTRANSFERASE"/>
    <property type="match status" value="1"/>
</dbReference>
<evidence type="ECO:0000256" key="2">
    <source>
        <dbReference type="ARBA" id="ARBA00022679"/>
    </source>
</evidence>
<dbReference type="InterPro" id="IPR002213">
    <property type="entry name" value="UDP_glucos_trans"/>
</dbReference>
<dbReference type="AlphaFoldDB" id="A0A1M2VXJ8"/>
<name>A0A1M2VXJ8_TRAPU</name>
<evidence type="ECO:0000256" key="1">
    <source>
        <dbReference type="ARBA" id="ARBA00009995"/>
    </source>
</evidence>
<dbReference type="GO" id="GO:0035251">
    <property type="term" value="F:UDP-glucosyltransferase activity"/>
    <property type="evidence" value="ECO:0007669"/>
    <property type="project" value="TreeGrafter"/>
</dbReference>
<accession>A0A1M2VXJ8</accession>
<proteinExistence type="inferred from homology"/>
<gene>
    <name evidence="3" type="ORF">TRAPUB_11175</name>
</gene>
<sequence>MSTAPKHIVAFPYQAWGHARPLINLTAKLVKLRNINVTLLTTNDFYDRAVSELARSFVPGEEEFAKRIRIVSLGDSQTFAFHRIDDSFKATWEKIAAGEALVCAKSAVQFDALPPPQAAIVDFFAVKPIRAIQEISGKSVKIYSWIPGSTYAVFYLFGPDKLGGRGDIIAKVEAEVKRTGRPFEEVAGELAFIPKGEIVKVPALPPMYDYEYYPQDFPVPMELAIAIFPYVFQTMESCDGALLITAEPYEPEAVAAVKSWYAETGRPAYVCGPLLPPTSATATAKEKQQSTEAVEIQEFLDSTLKISGEKSLLYISFGSLFWPVKTPEQIWAFLDVVMERGIPFILSHASPMAVVPDEIKEKVKAYGKGLLSPWSPQQTILEHPATGWFLAHGGHNGVTEAVCAGVPFILWPFGGDQPMNAVHISEQLKVGYELIEVRTGPAGLHQIYRNGRTPKGTIEALKEEARDVLTKAYGPDGAEKRQRLAALTHAATREWEEGGSALRDVKAFLEKL</sequence>
<dbReference type="STRING" id="154538.A0A1M2VXJ8"/>
<keyword evidence="2 3" id="KW-0808">Transferase</keyword>
<dbReference type="Proteomes" id="UP000184267">
    <property type="component" value="Unassembled WGS sequence"/>
</dbReference>
<dbReference type="OrthoDB" id="5835829at2759"/>